<proteinExistence type="predicted"/>
<name>U7QKV1_9CYAN</name>
<dbReference type="OrthoDB" id="417618at2"/>
<dbReference type="Pfam" id="PF16258">
    <property type="entry name" value="DUF4912"/>
    <property type="match status" value="8"/>
</dbReference>
<sequence length="1216" mass="134763">MEVILHSNIRDNHTADAEWEVPTNAKSAAIEHGGQYPQLRICDVTDIDNLDRHPPHSLQKYDWDEFTQHQQFHNLKSDHTYLVEIGYLTEENQWLRLARSNRVRMPGVETTPDAVTPEAGVVLGLGAGGATLIPVLTDLGSQITLTLRDNQTADARWHIPDAAQTAARVRGGQQMQLRIYDVTDVDNLETHSPNRVRRYDCEESIQERRVPIIDSSCEYLAEIGYISDEGQWFMLARSNRVRINTGAQGLHPATDTDTPSPIEEVATLLPLSSFPSHMILIPTGEGTVDVRWDISDEAKDVAKQRGGRQLQLRVYDVTNINGDEPGTTIVEQCDFDESTFDCQLELAGERDYLTEVGYVTDDSEWLSLGRSNSVRVPADSTRDEDATPRNLGLMGAGLMGAGGVAGSIPRRGSQTTSSVTLIPCDNEAANVYWEVPDAAAEDAQQRGGRQFQLYIYDVTDIPADSVATNSVQQFDFNVSLPHPELLHLEGNHDYFAEIGYLTDDGEWLMLARSYQVRIPTATTITPLEFTGKPNLDISIPDPGVVPTLDVNRCRVALIPCDNQAANVYWEVPDAAAEDAQQRGGRQFQLHLYDVTGVPADSMATNSVQQFDFNVSLPHPELLHLEGNHDYFAEIGYLTAEVEWLVLARSYRVRIPALTTPDLSDVELMPGVMVLPSLSSIPCRIVLTPGVEGTLDVEWEVPDEAKEVAKQHGADQFLLRAYDVTNTSVEVPASALIEECPIAESISSWQFEFESQREYLVEIGYLTEEGLWLLLARSNRLYVPVEETTDEEEVGSTAVAFTGVDAAEQPLSALSSTLSYITLSLGENELVDARWEVPEGAKAEAKQQGGQKFQLHVYEVTGIDFDTQSAHGVQRYNCNELIKQWQVPNLNINCEYIIEIGYVTDTDDWLLLARSNRIRVPATSGMISDVTGVSPQVAIAACITLTLSDSQSIDAHWELPRAARVAAQAQGGQKFQLRIYEVTGVDLETPLLQNLRRYNCHELIQQLQIPNLEADCDYLAEIGYVTDDEQWLMLARSNSVRISGSALIDQTTLGTTGATISTVSESVRQGSIPTVMTTPQAVRTGNCAIQHLTVHSRHNCHLLDDQRMKQLQDTAVSHPLEPGIYVVRIKSGAFGYGSELFPTGEPMVVFWIYGGTVINKKTRVPVGATWSTLNGYHDSLTLEVRETSTLCAFFFDSYLEDNQGEVTISVVRLYDAD</sequence>
<evidence type="ECO:0000313" key="2">
    <source>
        <dbReference type="Proteomes" id="UP000017127"/>
    </source>
</evidence>
<protein>
    <submittedName>
        <fullName evidence="1">Putative phosphate transport system substrate-binding domain protein</fullName>
    </submittedName>
</protein>
<reference evidence="1 2" key="1">
    <citation type="journal article" date="2013" name="Front. Microbiol.">
        <title>Comparative genomic analyses of the cyanobacterium, Lyngbya aestuarii BL J, a powerful hydrogen producer.</title>
        <authorList>
            <person name="Kothari A."/>
            <person name="Vaughn M."/>
            <person name="Garcia-Pichel F."/>
        </authorList>
    </citation>
    <scope>NUCLEOTIDE SEQUENCE [LARGE SCALE GENOMIC DNA]</scope>
    <source>
        <strain evidence="1 2">BL J</strain>
    </source>
</reference>
<dbReference type="Proteomes" id="UP000017127">
    <property type="component" value="Unassembled WGS sequence"/>
</dbReference>
<dbReference type="InterPro" id="IPR032585">
    <property type="entry name" value="DUF4912"/>
</dbReference>
<dbReference type="PATRIC" id="fig|1348334.3.peg.1521"/>
<evidence type="ECO:0000313" key="1">
    <source>
        <dbReference type="EMBL" id="ERT08503.1"/>
    </source>
</evidence>
<comment type="caution">
    <text evidence="1">The sequence shown here is derived from an EMBL/GenBank/DDBJ whole genome shotgun (WGS) entry which is preliminary data.</text>
</comment>
<gene>
    <name evidence="1" type="ORF">M595_1557</name>
</gene>
<keyword evidence="2" id="KW-1185">Reference proteome</keyword>
<organism evidence="1 2">
    <name type="scientific">Lyngbya aestuarii BL J</name>
    <dbReference type="NCBI Taxonomy" id="1348334"/>
    <lineage>
        <taxon>Bacteria</taxon>
        <taxon>Bacillati</taxon>
        <taxon>Cyanobacteriota</taxon>
        <taxon>Cyanophyceae</taxon>
        <taxon>Oscillatoriophycideae</taxon>
        <taxon>Oscillatoriales</taxon>
        <taxon>Microcoleaceae</taxon>
        <taxon>Lyngbya</taxon>
    </lineage>
</organism>
<dbReference type="RefSeq" id="WP_023065326.1">
    <property type="nucleotide sequence ID" value="NZ_AUZM01000010.1"/>
</dbReference>
<dbReference type="EMBL" id="AUZM01000010">
    <property type="protein sequence ID" value="ERT08503.1"/>
    <property type="molecule type" value="Genomic_DNA"/>
</dbReference>
<dbReference type="AlphaFoldDB" id="U7QKV1"/>
<accession>U7QKV1</accession>